<comment type="caution">
    <text evidence="1">The sequence shown here is derived from an EMBL/GenBank/DDBJ whole genome shotgun (WGS) entry which is preliminary data.</text>
</comment>
<feature type="non-terminal residue" evidence="1">
    <location>
        <position position="263"/>
    </location>
</feature>
<dbReference type="Gene3D" id="3.40.50.2000">
    <property type="entry name" value="Glycogen Phosphorylase B"/>
    <property type="match status" value="1"/>
</dbReference>
<gene>
    <name evidence="1" type="ORF">S01H1_46563</name>
</gene>
<dbReference type="SUPFAM" id="SSF53756">
    <property type="entry name" value="UDP-Glycosyltransferase/glycogen phosphorylase"/>
    <property type="match status" value="1"/>
</dbReference>
<organism evidence="1">
    <name type="scientific">marine sediment metagenome</name>
    <dbReference type="NCBI Taxonomy" id="412755"/>
    <lineage>
        <taxon>unclassified sequences</taxon>
        <taxon>metagenomes</taxon>
        <taxon>ecological metagenomes</taxon>
    </lineage>
</organism>
<dbReference type="EMBL" id="BARS01029821">
    <property type="protein sequence ID" value="GAG08945.1"/>
    <property type="molecule type" value="Genomic_DNA"/>
</dbReference>
<dbReference type="Pfam" id="PF13692">
    <property type="entry name" value="Glyco_trans_1_4"/>
    <property type="match status" value="1"/>
</dbReference>
<evidence type="ECO:0000313" key="1">
    <source>
        <dbReference type="EMBL" id="GAG08945.1"/>
    </source>
</evidence>
<accession>X0UTA5</accession>
<sequence>RKAKSIFTGLKKSDGGFWVYSPFTLPVYHLVWARPLNELVLRHQIHRVIHKLGLSEPIIWVACPAACDTAIKIKKNLLVYQRTDPYEEYPNVDRDIIRKYDQKLKALADLTLFVNSSLYKQERSQCKNAFFLDHGVDYDMFAMAEQNPSKPENIADIPKPIIGFFGAIDDHTSDIELVEKITDLLPGMSFVFVGEASANCDGLLSKKNVWMLGQKPYEQIPHYGKCFDVAIMPWRQNRWIEACNPIKLKEYLALGKPVVSTPF</sequence>
<reference evidence="1" key="1">
    <citation type="journal article" date="2014" name="Front. Microbiol.">
        <title>High frequency of phylogenetically diverse reductive dehalogenase-homologous genes in deep subseafloor sedimentary metagenomes.</title>
        <authorList>
            <person name="Kawai M."/>
            <person name="Futagami T."/>
            <person name="Toyoda A."/>
            <person name="Takaki Y."/>
            <person name="Nishi S."/>
            <person name="Hori S."/>
            <person name="Arai W."/>
            <person name="Tsubouchi T."/>
            <person name="Morono Y."/>
            <person name="Uchiyama I."/>
            <person name="Ito T."/>
            <person name="Fujiyama A."/>
            <person name="Inagaki F."/>
            <person name="Takami H."/>
        </authorList>
    </citation>
    <scope>NUCLEOTIDE SEQUENCE</scope>
    <source>
        <strain evidence="1">Expedition CK06-06</strain>
    </source>
</reference>
<evidence type="ECO:0008006" key="2">
    <source>
        <dbReference type="Google" id="ProtNLM"/>
    </source>
</evidence>
<proteinExistence type="predicted"/>
<name>X0UTA5_9ZZZZ</name>
<feature type="non-terminal residue" evidence="1">
    <location>
        <position position="1"/>
    </location>
</feature>
<dbReference type="AlphaFoldDB" id="X0UTA5"/>
<protein>
    <recommendedName>
        <fullName evidence="2">Glycosyl transferase family 1 domain-containing protein</fullName>
    </recommendedName>
</protein>